<name>A0ABQ8Z2S4_9EUKA</name>
<evidence type="ECO:0000256" key="1">
    <source>
        <dbReference type="SAM" id="Coils"/>
    </source>
</evidence>
<feature type="compositionally biased region" description="Basic and acidic residues" evidence="2">
    <location>
        <begin position="146"/>
        <end position="176"/>
    </location>
</feature>
<proteinExistence type="predicted"/>
<feature type="compositionally biased region" description="Basic and acidic residues" evidence="2">
    <location>
        <begin position="35"/>
        <end position="50"/>
    </location>
</feature>
<evidence type="ECO:0000313" key="3">
    <source>
        <dbReference type="EMBL" id="KAJ6251085.1"/>
    </source>
</evidence>
<evidence type="ECO:0000313" key="4">
    <source>
        <dbReference type="Proteomes" id="UP001150062"/>
    </source>
</evidence>
<dbReference type="Proteomes" id="UP001150062">
    <property type="component" value="Unassembled WGS sequence"/>
</dbReference>
<feature type="compositionally biased region" description="Low complexity" evidence="2">
    <location>
        <begin position="9"/>
        <end position="34"/>
    </location>
</feature>
<dbReference type="EMBL" id="JAOAOG010000073">
    <property type="protein sequence ID" value="KAJ6251085.1"/>
    <property type="molecule type" value="Genomic_DNA"/>
</dbReference>
<comment type="caution">
    <text evidence="3">The sequence shown here is derived from an EMBL/GenBank/DDBJ whole genome shotgun (WGS) entry which is preliminary data.</text>
</comment>
<reference evidence="3" key="1">
    <citation type="submission" date="2022-08" db="EMBL/GenBank/DDBJ databases">
        <title>Novel sulfate-reducing endosymbionts in the free-living metamonad Anaeramoeba.</title>
        <authorList>
            <person name="Jerlstrom-Hultqvist J."/>
            <person name="Cepicka I."/>
            <person name="Gallot-Lavallee L."/>
            <person name="Salas-Leiva D."/>
            <person name="Curtis B.A."/>
            <person name="Zahonova K."/>
            <person name="Pipaliya S."/>
            <person name="Dacks J."/>
            <person name="Roger A.J."/>
        </authorList>
    </citation>
    <scope>NUCLEOTIDE SEQUENCE</scope>
    <source>
        <strain evidence="3">Schooner1</strain>
    </source>
</reference>
<sequence>MVQTKDTSSSDSSPSDSSNSNSSNSSNSSGSSSEKQIENPNKEENEKKIEIQIASSDNDNEKEQEQEKEKEKEKESDNEKEQEKEKKQEEEKEKQKEKEVNRDKSNSDSEDNEESKSETDSDNDSNSGSDSDSDNDSDSDSDSDSDNDKGSDKESGSEGKSNNKEKSTKKKEKEKEAFVEVDPFDTTSFYMTQTFYELYKKKGKKEKSYEYDLFYLQHSLILKSDKPEEYMHRKLKEVANPYKEKMKLAQTISLKYVQLGRTSFQILIGTEAKQKSGTNKESGQGFVKGDLYLDKKLITIEDKEKKTIFKQKWKDLKFFIHNKKKKAIKIECTNSMKSIQFLTSNHKKRNVCILSLLFFYKWANEKNKIGWNPPVDVIDVERLDFSTLPPIEKDSTKSFNKYLVNYQSFVDSKKTLEEYYKFLYKVGTVNFWITLIKKHKYPFVCAKLMINHKKISIVREDGKKYKLYWKNKIKLYQNNKTKKLFLLSWENKKLKQDEEKKYRRRRNMIYERRRENIREEKEDEEKEEEKVIKEARSIIRKILLPSMQSFGPLIYSFIQLSTQSCIKSTL</sequence>
<feature type="compositionally biased region" description="Basic and acidic residues" evidence="2">
    <location>
        <begin position="59"/>
        <end position="107"/>
    </location>
</feature>
<keyword evidence="1" id="KW-0175">Coiled coil</keyword>
<accession>A0ABQ8Z2S4</accession>
<gene>
    <name evidence="3" type="ORF">M0813_15907</name>
</gene>
<keyword evidence="4" id="KW-1185">Reference proteome</keyword>
<feature type="coiled-coil region" evidence="1">
    <location>
        <begin position="507"/>
        <end position="538"/>
    </location>
</feature>
<evidence type="ECO:0000256" key="2">
    <source>
        <dbReference type="SAM" id="MobiDB-lite"/>
    </source>
</evidence>
<organism evidence="3 4">
    <name type="scientific">Anaeramoeba flamelloides</name>
    <dbReference type="NCBI Taxonomy" id="1746091"/>
    <lineage>
        <taxon>Eukaryota</taxon>
        <taxon>Metamonada</taxon>
        <taxon>Anaeramoebidae</taxon>
        <taxon>Anaeramoeba</taxon>
    </lineage>
</organism>
<feature type="compositionally biased region" description="Acidic residues" evidence="2">
    <location>
        <begin position="131"/>
        <end position="145"/>
    </location>
</feature>
<protein>
    <submittedName>
        <fullName evidence="3">Yeats domain</fullName>
    </submittedName>
</protein>
<feature type="region of interest" description="Disordered" evidence="2">
    <location>
        <begin position="1"/>
        <end position="176"/>
    </location>
</feature>